<dbReference type="Proteomes" id="UP000032735">
    <property type="component" value="Chromosome"/>
</dbReference>
<keyword evidence="1" id="KW-1133">Transmembrane helix</keyword>
<keyword evidence="1" id="KW-0472">Membrane</keyword>
<protein>
    <submittedName>
        <fullName evidence="2">Uncharacterized protein</fullName>
    </submittedName>
</protein>
<keyword evidence="1" id="KW-0812">Transmembrane</keyword>
<accession>A0A068R7F2</accession>
<keyword evidence="3" id="KW-1185">Reference proteome</keyword>
<gene>
    <name evidence="2" type="ORF">XPG1_2404</name>
</gene>
<dbReference type="EMBL" id="FO704551">
    <property type="protein sequence ID" value="CDG22060.1"/>
    <property type="molecule type" value="Genomic_DNA"/>
</dbReference>
<proteinExistence type="predicted"/>
<evidence type="ECO:0000256" key="1">
    <source>
        <dbReference type="SAM" id="Phobius"/>
    </source>
</evidence>
<organism evidence="2 3">
    <name type="scientific">Xenorhabdus poinarii G6</name>
    <dbReference type="NCBI Taxonomy" id="1354304"/>
    <lineage>
        <taxon>Bacteria</taxon>
        <taxon>Pseudomonadati</taxon>
        <taxon>Pseudomonadota</taxon>
        <taxon>Gammaproteobacteria</taxon>
        <taxon>Enterobacterales</taxon>
        <taxon>Morganellaceae</taxon>
        <taxon>Xenorhabdus</taxon>
    </lineage>
</organism>
<name>A0A068R7F2_9GAMM</name>
<dbReference type="STRING" id="1354304.XPG1_2404"/>
<dbReference type="KEGG" id="xpo:XPG1_2404"/>
<dbReference type="AlphaFoldDB" id="A0A068R7F2"/>
<reference evidence="2 3" key="1">
    <citation type="submission" date="2013-07" db="EMBL/GenBank/DDBJ databases">
        <authorList>
            <person name="Genoscope - CEA"/>
        </authorList>
    </citation>
    <scope>NUCLEOTIDE SEQUENCE [LARGE SCALE GENOMIC DNA]</scope>
    <source>
        <strain evidence="2 3">G6</strain>
    </source>
</reference>
<dbReference type="HOGENOM" id="CLU_3159543_0_0_6"/>
<evidence type="ECO:0000313" key="2">
    <source>
        <dbReference type="EMBL" id="CDG22060.1"/>
    </source>
</evidence>
<sequence>MTVRILVSINIVTTITITYLCVAFSYFSIKNKYGYQRKVSNNIDYKNR</sequence>
<feature type="transmembrane region" description="Helical" evidence="1">
    <location>
        <begin position="6"/>
        <end position="29"/>
    </location>
</feature>
<evidence type="ECO:0000313" key="3">
    <source>
        <dbReference type="Proteomes" id="UP000032735"/>
    </source>
</evidence>